<keyword evidence="1" id="KW-0812">Transmembrane</keyword>
<sequence>MSEIVFNSDIIEIDVSCFLNCSKLKKIELPYVNYIPPYCFAGCSSLTEIILGQKSSIISLGYNCFMNCTSLESISFNDKLNSIPSQCFAYGGLKIFTITNKILIIGSNAFIGCTDLIISISEDHPIFYITQTEIIMKKSNTLISIFNNNLSSVVRITNSVQDIDSFDLDGIVYTKTKLIIFPESLDSSYIDPASMWDSYVTSFCKEGYKSISFWDSDARNYYYSNSSGYMKFRLHENRVETNYDDFYNLKPGFYSNHFYDYAEREFNMQTARGDCFKLENISLNESSCNESNNSFIMNEEEIYKQSGKYKIEFAFLIIFIILTVSAISLIIYYQILLHKSTAYIEGNDEKEE</sequence>
<keyword evidence="3" id="KW-1185">Reference proteome</keyword>
<gene>
    <name evidence="2" type="ORF">TVAG_004800</name>
</gene>
<dbReference type="AlphaFoldDB" id="A2DT42"/>
<reference evidence="2" key="2">
    <citation type="journal article" date="2007" name="Science">
        <title>Draft genome sequence of the sexually transmitted pathogen Trichomonas vaginalis.</title>
        <authorList>
            <person name="Carlton J.M."/>
            <person name="Hirt R.P."/>
            <person name="Silva J.C."/>
            <person name="Delcher A.L."/>
            <person name="Schatz M."/>
            <person name="Zhao Q."/>
            <person name="Wortman J.R."/>
            <person name="Bidwell S.L."/>
            <person name="Alsmark U.C.M."/>
            <person name="Besteiro S."/>
            <person name="Sicheritz-Ponten T."/>
            <person name="Noel C.J."/>
            <person name="Dacks J.B."/>
            <person name="Foster P.G."/>
            <person name="Simillion C."/>
            <person name="Van de Peer Y."/>
            <person name="Miranda-Saavedra D."/>
            <person name="Barton G.J."/>
            <person name="Westrop G.D."/>
            <person name="Mueller S."/>
            <person name="Dessi D."/>
            <person name="Fiori P.L."/>
            <person name="Ren Q."/>
            <person name="Paulsen I."/>
            <person name="Zhang H."/>
            <person name="Bastida-Corcuera F.D."/>
            <person name="Simoes-Barbosa A."/>
            <person name="Brown M.T."/>
            <person name="Hayes R.D."/>
            <person name="Mukherjee M."/>
            <person name="Okumura C.Y."/>
            <person name="Schneider R."/>
            <person name="Smith A.J."/>
            <person name="Vanacova S."/>
            <person name="Villalvazo M."/>
            <person name="Haas B.J."/>
            <person name="Pertea M."/>
            <person name="Feldblyum T.V."/>
            <person name="Utterback T.R."/>
            <person name="Shu C.L."/>
            <person name="Osoegawa K."/>
            <person name="de Jong P.J."/>
            <person name="Hrdy I."/>
            <person name="Horvathova L."/>
            <person name="Zubacova Z."/>
            <person name="Dolezal P."/>
            <person name="Malik S.B."/>
            <person name="Logsdon J.M. Jr."/>
            <person name="Henze K."/>
            <person name="Gupta A."/>
            <person name="Wang C.C."/>
            <person name="Dunne R.L."/>
            <person name="Upcroft J.A."/>
            <person name="Upcroft P."/>
            <person name="White O."/>
            <person name="Salzberg S.L."/>
            <person name="Tang P."/>
            <person name="Chiu C.-H."/>
            <person name="Lee Y.-S."/>
            <person name="Embley T.M."/>
            <person name="Coombs G.H."/>
            <person name="Mottram J.C."/>
            <person name="Tachezy J."/>
            <person name="Fraser-Liggett C.M."/>
            <person name="Johnson P.J."/>
        </authorList>
    </citation>
    <scope>NUCLEOTIDE SEQUENCE [LARGE SCALE GENOMIC DNA]</scope>
    <source>
        <strain evidence="2">G3</strain>
    </source>
</reference>
<dbReference type="Proteomes" id="UP000001542">
    <property type="component" value="Unassembled WGS sequence"/>
</dbReference>
<dbReference type="VEuPathDB" id="TrichDB:TVAGG3_0648630"/>
<dbReference type="InterPro" id="IPR032675">
    <property type="entry name" value="LRR_dom_sf"/>
</dbReference>
<dbReference type="RefSeq" id="XP_001328672.1">
    <property type="nucleotide sequence ID" value="XM_001328637.1"/>
</dbReference>
<keyword evidence="1" id="KW-1133">Transmembrane helix</keyword>
<feature type="transmembrane region" description="Helical" evidence="1">
    <location>
        <begin position="313"/>
        <end position="335"/>
    </location>
</feature>
<dbReference type="Pfam" id="PF13306">
    <property type="entry name" value="LRR_5"/>
    <property type="match status" value="1"/>
</dbReference>
<accession>A2DT42</accession>
<reference evidence="2" key="1">
    <citation type="submission" date="2006-10" db="EMBL/GenBank/DDBJ databases">
        <authorList>
            <person name="Amadeo P."/>
            <person name="Zhao Q."/>
            <person name="Wortman J."/>
            <person name="Fraser-Liggett C."/>
            <person name="Carlton J."/>
        </authorList>
    </citation>
    <scope>NUCLEOTIDE SEQUENCE</scope>
    <source>
        <strain evidence="2">G3</strain>
    </source>
</reference>
<evidence type="ECO:0000313" key="2">
    <source>
        <dbReference type="EMBL" id="EAY16449.1"/>
    </source>
</evidence>
<keyword evidence="1" id="KW-0472">Membrane</keyword>
<dbReference type="InParanoid" id="A2DT42"/>
<dbReference type="InterPro" id="IPR053139">
    <property type="entry name" value="Surface_bspA-like"/>
</dbReference>
<organism evidence="2 3">
    <name type="scientific">Trichomonas vaginalis (strain ATCC PRA-98 / G3)</name>
    <dbReference type="NCBI Taxonomy" id="412133"/>
    <lineage>
        <taxon>Eukaryota</taxon>
        <taxon>Metamonada</taxon>
        <taxon>Parabasalia</taxon>
        <taxon>Trichomonadida</taxon>
        <taxon>Trichomonadidae</taxon>
        <taxon>Trichomonas</taxon>
    </lineage>
</organism>
<evidence type="ECO:0000256" key="1">
    <source>
        <dbReference type="SAM" id="Phobius"/>
    </source>
</evidence>
<dbReference type="SUPFAM" id="SSF52058">
    <property type="entry name" value="L domain-like"/>
    <property type="match status" value="1"/>
</dbReference>
<dbReference type="Gene3D" id="3.80.10.10">
    <property type="entry name" value="Ribonuclease Inhibitor"/>
    <property type="match status" value="1"/>
</dbReference>
<dbReference type="KEGG" id="tva:4774459"/>
<dbReference type="InterPro" id="IPR026906">
    <property type="entry name" value="LRR_5"/>
</dbReference>
<evidence type="ECO:0000313" key="3">
    <source>
        <dbReference type="Proteomes" id="UP000001542"/>
    </source>
</evidence>
<dbReference type="VEuPathDB" id="TrichDB:TVAG_004800"/>
<dbReference type="PANTHER" id="PTHR45661">
    <property type="entry name" value="SURFACE ANTIGEN"/>
    <property type="match status" value="1"/>
</dbReference>
<proteinExistence type="predicted"/>
<dbReference type="PANTHER" id="PTHR45661:SF3">
    <property type="entry name" value="IG-LIKE DOMAIN-CONTAINING PROTEIN"/>
    <property type="match status" value="1"/>
</dbReference>
<name>A2DT42_TRIV3</name>
<dbReference type="EMBL" id="DS113242">
    <property type="protein sequence ID" value="EAY16449.1"/>
    <property type="molecule type" value="Genomic_DNA"/>
</dbReference>
<protein>
    <submittedName>
        <fullName evidence="2">Cell surface protein, putative</fullName>
    </submittedName>
</protein>